<feature type="repeat" description="ANK" evidence="1">
    <location>
        <begin position="780"/>
        <end position="807"/>
    </location>
</feature>
<dbReference type="PANTHER" id="PTHR46224">
    <property type="entry name" value="ANKYRIN REPEAT FAMILY PROTEIN"/>
    <property type="match status" value="1"/>
</dbReference>
<name>A0A2L2T929_9HYPO</name>
<dbReference type="InterPro" id="IPR002110">
    <property type="entry name" value="Ankyrin_rpt"/>
</dbReference>
<dbReference type="SMART" id="SM00248">
    <property type="entry name" value="ANK"/>
    <property type="match status" value="15"/>
</dbReference>
<sequence length="863" mass="94056">MTSSSALDFVRSILPSQEREDFMSQEYIQAVCNELRNTVPERFEGELELIVNRLLEPSPEQIVRFAAERFINDRLTPEEVQRLFRLVQTSGYDDCLLSCLKVEAKATKCLATAILGAAMLNNNEHFVRVALDHGADPNCSIPIRYQTPLSLATQDPAKSKLIPMLLDAGAKPDDRDIYRVAKRRDIDLVERLVPRATFPDIGRLVILAARRGDVELFRSLIILGATHNEWSRGPKEAHPLHLALLGHHFELAQLLIDLEPPDDNRIAYLKLVVERGDRLAAEFLIQHGTDVNARMPYGTETALSLSIRQGNQDIIQLLLRHGADPCVDGPGFLPQRRVIGTNSDSIQTALEDAVRSGSIEKTQLLLSMGAKAKESDTTSFLLGLAVKKSPHLIPVLLRAGADISNMFEWTSLTSETSRATMLEVAVESATASGSLDVVEIVLRLGAPVNRVIPDPDMPSALQIAVTQNMNHKPLSEVLTVDLVRLLLEWGADIDVLEFLSLFWDENEDSEAVKMTLVQSAAAQGRTALVRLLVSAGADCNSPAGKHGFTAIQAAARFGDAEMVEYLIQSGADVNTPPGPNYGLPALVAAVARNDLKSVSSLLQAGADPNTPGIVSVDSVRQKMTALQTASCQPGGYCSSKDSPKLRLKMLKLLLNAGASPQTPRFTDARKDRSSLAWAVYWDDIDAIKLLLDFGAHADVAEALQTAQDYESPLEILYLLGATCCEDARRSRDTLSCRCGNFQSQLEPGRDPCVFPVPLAENEVSMHQLLEVGQDGFPCCLHSATLQGNFAKVNHLLEHGADVNLKGGNTCMRPLQIAAEKGYVTIAHRLIQAGADTATAVSEAKCHRGLDICYLLQVDNSGQS</sequence>
<dbReference type="PANTHER" id="PTHR46224:SF64">
    <property type="entry name" value="IQ MOTIF AND ANKYRIN REPEAT DOMAIN-CONTAINING PROTEIN 1"/>
    <property type="match status" value="1"/>
</dbReference>
<dbReference type="InterPro" id="IPR036770">
    <property type="entry name" value="Ankyrin_rpt-contain_sf"/>
</dbReference>
<dbReference type="AlphaFoldDB" id="A0A2L2T929"/>
<dbReference type="InterPro" id="IPR051616">
    <property type="entry name" value="Cul2-RING_E3_ligase_SR"/>
</dbReference>
<proteinExistence type="predicted"/>
<dbReference type="EMBL" id="LN649229">
    <property type="protein sequence ID" value="CEI67394.1"/>
    <property type="molecule type" value="Genomic_DNA"/>
</dbReference>
<dbReference type="PROSITE" id="PS50297">
    <property type="entry name" value="ANK_REP_REGION"/>
    <property type="match status" value="2"/>
</dbReference>
<protein>
    <submittedName>
        <fullName evidence="2">Uncharacterized protein</fullName>
    </submittedName>
</protein>
<accession>A0A2L2T929</accession>
<dbReference type="STRING" id="56646.A0A2L2T929"/>
<reference evidence="3" key="1">
    <citation type="submission" date="2014-10" db="EMBL/GenBank/DDBJ databases">
        <authorList>
            <person name="King R."/>
        </authorList>
    </citation>
    <scope>NUCLEOTIDE SEQUENCE [LARGE SCALE GENOMIC DNA]</scope>
    <source>
        <strain evidence="3">A3/5</strain>
    </source>
</reference>
<feature type="repeat" description="ANK" evidence="1">
    <location>
        <begin position="298"/>
        <end position="324"/>
    </location>
</feature>
<organism evidence="2 3">
    <name type="scientific">Fusarium venenatum</name>
    <dbReference type="NCBI Taxonomy" id="56646"/>
    <lineage>
        <taxon>Eukaryota</taxon>
        <taxon>Fungi</taxon>
        <taxon>Dikarya</taxon>
        <taxon>Ascomycota</taxon>
        <taxon>Pezizomycotina</taxon>
        <taxon>Sordariomycetes</taxon>
        <taxon>Hypocreomycetidae</taxon>
        <taxon>Hypocreales</taxon>
        <taxon>Nectriaceae</taxon>
        <taxon>Fusarium</taxon>
    </lineage>
</organism>
<dbReference type="PROSITE" id="PS50088">
    <property type="entry name" value="ANK_REPEAT"/>
    <property type="match status" value="3"/>
</dbReference>
<evidence type="ECO:0000256" key="1">
    <source>
        <dbReference type="PROSITE-ProRule" id="PRU00023"/>
    </source>
</evidence>
<dbReference type="Proteomes" id="UP000245910">
    <property type="component" value="Chromosome I"/>
</dbReference>
<keyword evidence="1" id="KW-0040">ANK repeat</keyword>
<dbReference type="Pfam" id="PF12796">
    <property type="entry name" value="Ank_2"/>
    <property type="match status" value="2"/>
</dbReference>
<dbReference type="Gene3D" id="1.25.40.20">
    <property type="entry name" value="Ankyrin repeat-containing domain"/>
    <property type="match status" value="5"/>
</dbReference>
<keyword evidence="3" id="KW-1185">Reference proteome</keyword>
<dbReference type="SUPFAM" id="SSF48403">
    <property type="entry name" value="Ankyrin repeat"/>
    <property type="match status" value="3"/>
</dbReference>
<feature type="repeat" description="ANK" evidence="1">
    <location>
        <begin position="546"/>
        <end position="578"/>
    </location>
</feature>
<evidence type="ECO:0000313" key="2">
    <source>
        <dbReference type="EMBL" id="CEI67394.1"/>
    </source>
</evidence>
<evidence type="ECO:0000313" key="3">
    <source>
        <dbReference type="Proteomes" id="UP000245910"/>
    </source>
</evidence>